<evidence type="ECO:0000256" key="2">
    <source>
        <dbReference type="ARBA" id="ARBA00023274"/>
    </source>
</evidence>
<proteinExistence type="inferred from homology"/>
<dbReference type="GO" id="GO:0003735">
    <property type="term" value="F:structural constituent of ribosome"/>
    <property type="evidence" value="ECO:0007669"/>
    <property type="project" value="InterPro"/>
</dbReference>
<dbReference type="GO" id="GO:0015935">
    <property type="term" value="C:small ribosomal subunit"/>
    <property type="evidence" value="ECO:0007669"/>
    <property type="project" value="TreeGrafter"/>
</dbReference>
<keyword evidence="2 3" id="KW-0687">Ribonucleoprotein</keyword>
<keyword evidence="6" id="KW-1185">Reference proteome</keyword>
<dbReference type="RefSeq" id="WP_140928401.1">
    <property type="nucleotide sequence ID" value="NZ_VFSU01000026.1"/>
</dbReference>
<dbReference type="OrthoDB" id="9807878at2"/>
<dbReference type="SUPFAM" id="SSF54565">
    <property type="entry name" value="Ribosomal protein S16"/>
    <property type="match status" value="1"/>
</dbReference>
<evidence type="ECO:0000313" key="5">
    <source>
        <dbReference type="EMBL" id="TPE60465.1"/>
    </source>
</evidence>
<feature type="region of interest" description="Disordered" evidence="4">
    <location>
        <begin position="108"/>
        <end position="151"/>
    </location>
</feature>
<dbReference type="HAMAP" id="MF_00385">
    <property type="entry name" value="Ribosomal_bS16"/>
    <property type="match status" value="1"/>
</dbReference>
<dbReference type="InterPro" id="IPR023803">
    <property type="entry name" value="Ribosomal_bS16_dom_sf"/>
</dbReference>
<dbReference type="InterPro" id="IPR000307">
    <property type="entry name" value="Ribosomal_bS16"/>
</dbReference>
<dbReference type="GO" id="GO:0006412">
    <property type="term" value="P:translation"/>
    <property type="evidence" value="ECO:0007669"/>
    <property type="project" value="UniProtKB-UniRule"/>
</dbReference>
<evidence type="ECO:0000256" key="1">
    <source>
        <dbReference type="ARBA" id="ARBA00022980"/>
    </source>
</evidence>
<keyword evidence="1 3" id="KW-0689">Ribosomal protein</keyword>
<dbReference type="InterPro" id="IPR020592">
    <property type="entry name" value="Ribosomal_bS16_CS"/>
</dbReference>
<name>A0A501XJ36_9SPHN</name>
<organism evidence="5 6">
    <name type="scientific">Sandaracinobacter neustonicus</name>
    <dbReference type="NCBI Taxonomy" id="1715348"/>
    <lineage>
        <taxon>Bacteria</taxon>
        <taxon>Pseudomonadati</taxon>
        <taxon>Pseudomonadota</taxon>
        <taxon>Alphaproteobacteria</taxon>
        <taxon>Sphingomonadales</taxon>
        <taxon>Sphingosinicellaceae</taxon>
        <taxon>Sandaracinobacter</taxon>
    </lineage>
</organism>
<sequence>MALSIRLSRGGAKKRPVYRIVVADSRAPRDGRFIEKLGTYNPLLPKDSDARVTLDTERAKHWLSVGAQPTDRVERFLDAAGLLTRTAKNNPKKAEPGEKAKERLELKAQKEAEAAEAAAAAAAAPAEEAVAEDPAAEAPAEEAAAEEAAEG</sequence>
<dbReference type="Gene3D" id="3.30.1320.10">
    <property type="match status" value="1"/>
</dbReference>
<dbReference type="Proteomes" id="UP000319897">
    <property type="component" value="Unassembled WGS sequence"/>
</dbReference>
<protein>
    <recommendedName>
        <fullName evidence="3">Small ribosomal subunit protein bS16</fullName>
    </recommendedName>
</protein>
<evidence type="ECO:0000313" key="6">
    <source>
        <dbReference type="Proteomes" id="UP000319897"/>
    </source>
</evidence>
<reference evidence="5 6" key="1">
    <citation type="submission" date="2019-06" db="EMBL/GenBank/DDBJ databases">
        <authorList>
            <person name="Lee I."/>
            <person name="Jang G.I."/>
            <person name="Hwang C.Y."/>
        </authorList>
    </citation>
    <scope>NUCLEOTIDE SEQUENCE [LARGE SCALE GENOMIC DNA]</scope>
    <source>
        <strain evidence="5 6">PAMC 28131</strain>
    </source>
</reference>
<evidence type="ECO:0000256" key="4">
    <source>
        <dbReference type="SAM" id="MobiDB-lite"/>
    </source>
</evidence>
<dbReference type="NCBIfam" id="TIGR00002">
    <property type="entry name" value="S16"/>
    <property type="match status" value="1"/>
</dbReference>
<dbReference type="PROSITE" id="PS00732">
    <property type="entry name" value="RIBOSOMAL_S16"/>
    <property type="match status" value="1"/>
</dbReference>
<feature type="compositionally biased region" description="Acidic residues" evidence="4">
    <location>
        <begin position="129"/>
        <end position="151"/>
    </location>
</feature>
<dbReference type="EMBL" id="VFSU01000026">
    <property type="protein sequence ID" value="TPE60465.1"/>
    <property type="molecule type" value="Genomic_DNA"/>
</dbReference>
<accession>A0A501XJ36</accession>
<comment type="similarity">
    <text evidence="3">Belongs to the bacterial ribosomal protein bS16 family.</text>
</comment>
<feature type="compositionally biased region" description="Low complexity" evidence="4">
    <location>
        <begin position="115"/>
        <end position="128"/>
    </location>
</feature>
<dbReference type="AlphaFoldDB" id="A0A501XJ36"/>
<evidence type="ECO:0000256" key="3">
    <source>
        <dbReference type="HAMAP-Rule" id="MF_00385"/>
    </source>
</evidence>
<gene>
    <name evidence="3 5" type="primary">rpsP</name>
    <name evidence="5" type="ORF">FJQ54_10680</name>
</gene>
<dbReference type="Pfam" id="PF00886">
    <property type="entry name" value="Ribosomal_S16"/>
    <property type="match status" value="1"/>
</dbReference>
<comment type="caution">
    <text evidence="5">The sequence shown here is derived from an EMBL/GenBank/DDBJ whole genome shotgun (WGS) entry which is preliminary data.</text>
</comment>
<dbReference type="PANTHER" id="PTHR12919">
    <property type="entry name" value="30S RIBOSOMAL PROTEIN S16"/>
    <property type="match status" value="1"/>
</dbReference>
<dbReference type="PANTHER" id="PTHR12919:SF20">
    <property type="entry name" value="SMALL RIBOSOMAL SUBUNIT PROTEIN BS16M"/>
    <property type="match status" value="1"/>
</dbReference>
<dbReference type="GO" id="GO:0005737">
    <property type="term" value="C:cytoplasm"/>
    <property type="evidence" value="ECO:0007669"/>
    <property type="project" value="UniProtKB-ARBA"/>
</dbReference>